<evidence type="ECO:0000256" key="6">
    <source>
        <dbReference type="ARBA" id="ARBA00022679"/>
    </source>
</evidence>
<dbReference type="CDD" id="cd04936">
    <property type="entry name" value="ACT_AKii-LysC-BS-like_2"/>
    <property type="match status" value="1"/>
</dbReference>
<evidence type="ECO:0000256" key="11">
    <source>
        <dbReference type="ARBA" id="ARBA00023154"/>
    </source>
</evidence>
<dbReference type="SUPFAM" id="SSF55021">
    <property type="entry name" value="ACT-like"/>
    <property type="match status" value="2"/>
</dbReference>
<proteinExistence type="inferred from homology"/>
<dbReference type="UniPathway" id="UPA00034">
    <property type="reaction ID" value="UER00015"/>
</dbReference>
<name>A0A556QQX5_9BACT</name>
<feature type="binding site" evidence="13">
    <location>
        <begin position="7"/>
        <end position="10"/>
    </location>
    <ligand>
        <name>ATP</name>
        <dbReference type="ChEBI" id="CHEBI:30616"/>
    </ligand>
</feature>
<feature type="binding site" evidence="13">
    <location>
        <position position="74"/>
    </location>
    <ligand>
        <name>substrate</name>
    </ligand>
</feature>
<dbReference type="InterPro" id="IPR002912">
    <property type="entry name" value="ACT_dom"/>
</dbReference>
<accession>A0A556QQX5</accession>
<keyword evidence="18" id="KW-1185">Reference proteome</keyword>
<dbReference type="CDD" id="cd04913">
    <property type="entry name" value="ACT_AKii-LysC-BS-like_1"/>
    <property type="match status" value="1"/>
</dbReference>
<evidence type="ECO:0000256" key="4">
    <source>
        <dbReference type="ARBA" id="ARBA00010122"/>
    </source>
</evidence>
<organism evidence="17 18">
    <name type="scientific">Rariglobus hedericola</name>
    <dbReference type="NCBI Taxonomy" id="2597822"/>
    <lineage>
        <taxon>Bacteria</taxon>
        <taxon>Pseudomonadati</taxon>
        <taxon>Verrucomicrobiota</taxon>
        <taxon>Opitutia</taxon>
        <taxon>Opitutales</taxon>
        <taxon>Opitutaceae</taxon>
        <taxon>Rariglobus</taxon>
    </lineage>
</organism>
<evidence type="ECO:0000259" key="16">
    <source>
        <dbReference type="PROSITE" id="PS51671"/>
    </source>
</evidence>
<keyword evidence="8 13" id="KW-0547">Nucleotide-binding</keyword>
<dbReference type="UniPathway" id="UPA00051">
    <property type="reaction ID" value="UER00462"/>
</dbReference>
<comment type="caution">
    <text evidence="17">The sequence shown here is derived from an EMBL/GenBank/DDBJ whole genome shotgun (WGS) entry which is preliminary data.</text>
</comment>
<feature type="domain" description="ACT" evidence="16">
    <location>
        <begin position="264"/>
        <end position="341"/>
    </location>
</feature>
<dbReference type="NCBIfam" id="TIGR00656">
    <property type="entry name" value="asp_kin_monofn"/>
    <property type="match status" value="1"/>
</dbReference>
<dbReference type="InterPro" id="IPR001048">
    <property type="entry name" value="Asp/Glu/Uridylate_kinase"/>
</dbReference>
<dbReference type="OrthoDB" id="9799110at2"/>
<evidence type="ECO:0000256" key="13">
    <source>
        <dbReference type="PIRSR" id="PIRSR000726-1"/>
    </source>
</evidence>
<dbReference type="NCBIfam" id="NF005155">
    <property type="entry name" value="PRK06635.1-4"/>
    <property type="match status" value="1"/>
</dbReference>
<evidence type="ECO:0000256" key="2">
    <source>
        <dbReference type="ARBA" id="ARBA00004986"/>
    </source>
</evidence>
<dbReference type="InterPro" id="IPR001341">
    <property type="entry name" value="Asp_kinase"/>
</dbReference>
<dbReference type="GO" id="GO:0009090">
    <property type="term" value="P:homoserine biosynthetic process"/>
    <property type="evidence" value="ECO:0007669"/>
    <property type="project" value="TreeGrafter"/>
</dbReference>
<sequence length="405" mass="42877">MARIVQKYGGTSVGDVERIRKVAERIKAIRDEGNELVIVVSARAGVTNELIARAKALCANPSEREMDQLLSVGEQETIALTAMALHGVGADAVSYTGAQAGIFTDKVHTKAKIKTINAKPIEADLKAGKVVIVAGFQGINEEGQITTLGRGGSDLTAIALAAALKADKCEIYTDVDGVYTADPRVVKDAKKLQEISYDEMLELASSGSKVMQSRSVEFAAKYGVVFEVRSSFNYNPGTIVKQEIAYMEKVVVRGVAVDKDQAKVIVSNILDKPGSAAKVFRALADASIIVDMIVQNVGRNGIANLTFTVPLTDSAKAQKTLEPVLDAIGGGQVAIHENIAKLSVVGVGMKTHSGVAATLFQALADASINIELISTSEIKISVVIDKSKAEEAARVAHAAFELEKL</sequence>
<dbReference type="PROSITE" id="PS00324">
    <property type="entry name" value="ASPARTOKINASE"/>
    <property type="match status" value="1"/>
</dbReference>
<dbReference type="InterPro" id="IPR054352">
    <property type="entry name" value="ACT_Aspartokinase"/>
</dbReference>
<evidence type="ECO:0000256" key="12">
    <source>
        <dbReference type="ARBA" id="ARBA00047872"/>
    </source>
</evidence>
<dbReference type="RefSeq" id="WP_144229388.1">
    <property type="nucleotide sequence ID" value="NZ_CBCRVV010000005.1"/>
</dbReference>
<feature type="binding site" evidence="13">
    <location>
        <position position="184"/>
    </location>
    <ligand>
        <name>ATP</name>
        <dbReference type="ChEBI" id="CHEBI:30616"/>
    </ligand>
</feature>
<feature type="binding site" evidence="13">
    <location>
        <begin position="209"/>
        <end position="210"/>
    </location>
    <ligand>
        <name>ATP</name>
        <dbReference type="ChEBI" id="CHEBI:30616"/>
    </ligand>
</feature>
<evidence type="ECO:0000256" key="3">
    <source>
        <dbReference type="ARBA" id="ARBA00005139"/>
    </source>
</evidence>
<comment type="pathway">
    <text evidence="1 15">Amino-acid biosynthesis; L-lysine biosynthesis via DAP pathway; (S)-tetrahydrodipicolinate from L-aspartate: step 1/4.</text>
</comment>
<keyword evidence="10 13" id="KW-0067">ATP-binding</keyword>
<gene>
    <name evidence="17" type="ORF">FPL22_07045</name>
</gene>
<dbReference type="Pfam" id="PF22468">
    <property type="entry name" value="ACT_9"/>
    <property type="match status" value="1"/>
</dbReference>
<dbReference type="PANTHER" id="PTHR21499">
    <property type="entry name" value="ASPARTATE KINASE"/>
    <property type="match status" value="1"/>
</dbReference>
<dbReference type="Gene3D" id="3.30.2130.10">
    <property type="entry name" value="VC0802-like"/>
    <property type="match status" value="1"/>
</dbReference>
<keyword evidence="7" id="KW-0677">Repeat</keyword>
<comment type="pathway">
    <text evidence="3 15">Amino-acid biosynthesis; L-threonine biosynthesis; L-threonine from L-aspartate: step 1/5.</text>
</comment>
<dbReference type="InterPro" id="IPR041740">
    <property type="entry name" value="AKii-LysC-BS"/>
</dbReference>
<dbReference type="Pfam" id="PF01842">
    <property type="entry name" value="ACT"/>
    <property type="match status" value="1"/>
</dbReference>
<evidence type="ECO:0000313" key="17">
    <source>
        <dbReference type="EMBL" id="TSJ79045.1"/>
    </source>
</evidence>
<comment type="similarity">
    <text evidence="4 14">Belongs to the aspartokinase family.</text>
</comment>
<dbReference type="GO" id="GO:0005524">
    <property type="term" value="F:ATP binding"/>
    <property type="evidence" value="ECO:0007669"/>
    <property type="project" value="UniProtKB-KW"/>
</dbReference>
<evidence type="ECO:0000256" key="15">
    <source>
        <dbReference type="RuleBase" id="RU004249"/>
    </source>
</evidence>
<evidence type="ECO:0000256" key="8">
    <source>
        <dbReference type="ARBA" id="ARBA00022741"/>
    </source>
</evidence>
<dbReference type="FunFam" id="3.30.2130.10:FF:000001">
    <property type="entry name" value="Bifunctional aspartokinase/homoserine dehydrogenase"/>
    <property type="match status" value="1"/>
</dbReference>
<keyword evidence="6 14" id="KW-0808">Transferase</keyword>
<evidence type="ECO:0000256" key="7">
    <source>
        <dbReference type="ARBA" id="ARBA00022737"/>
    </source>
</evidence>
<dbReference type="NCBIfam" id="NF005154">
    <property type="entry name" value="PRK06635.1-2"/>
    <property type="match status" value="1"/>
</dbReference>
<dbReference type="GO" id="GO:0005829">
    <property type="term" value="C:cytosol"/>
    <property type="evidence" value="ECO:0007669"/>
    <property type="project" value="TreeGrafter"/>
</dbReference>
<evidence type="ECO:0000256" key="9">
    <source>
        <dbReference type="ARBA" id="ARBA00022777"/>
    </source>
</evidence>
<dbReference type="Pfam" id="PF00696">
    <property type="entry name" value="AA_kinase"/>
    <property type="match status" value="1"/>
</dbReference>
<evidence type="ECO:0000256" key="14">
    <source>
        <dbReference type="RuleBase" id="RU003448"/>
    </source>
</evidence>
<evidence type="ECO:0000256" key="10">
    <source>
        <dbReference type="ARBA" id="ARBA00022840"/>
    </source>
</evidence>
<feature type="binding site" evidence="13">
    <location>
        <begin position="173"/>
        <end position="174"/>
    </location>
    <ligand>
        <name>ATP</name>
        <dbReference type="ChEBI" id="CHEBI:30616"/>
    </ligand>
</feature>
<feature type="binding site" evidence="13">
    <location>
        <position position="179"/>
    </location>
    <ligand>
        <name>ATP</name>
        <dbReference type="ChEBI" id="CHEBI:30616"/>
    </ligand>
</feature>
<dbReference type="GO" id="GO:0009089">
    <property type="term" value="P:lysine biosynthetic process via diaminopimelate"/>
    <property type="evidence" value="ECO:0007669"/>
    <property type="project" value="UniProtKB-UniPathway"/>
</dbReference>
<dbReference type="InterPro" id="IPR005260">
    <property type="entry name" value="Asp_kin_monofn"/>
</dbReference>
<comment type="catalytic activity">
    <reaction evidence="12 14">
        <text>L-aspartate + ATP = 4-phospho-L-aspartate + ADP</text>
        <dbReference type="Rhea" id="RHEA:23776"/>
        <dbReference type="ChEBI" id="CHEBI:29991"/>
        <dbReference type="ChEBI" id="CHEBI:30616"/>
        <dbReference type="ChEBI" id="CHEBI:57535"/>
        <dbReference type="ChEBI" id="CHEBI:456216"/>
        <dbReference type="EC" id="2.7.2.4"/>
    </reaction>
</comment>
<feature type="domain" description="ACT" evidence="16">
    <location>
        <begin position="344"/>
        <end position="405"/>
    </location>
</feature>
<dbReference type="InterPro" id="IPR036393">
    <property type="entry name" value="AceGlu_kinase-like_sf"/>
</dbReference>
<evidence type="ECO:0000313" key="18">
    <source>
        <dbReference type="Proteomes" id="UP000315648"/>
    </source>
</evidence>
<dbReference type="Gene3D" id="3.40.1160.10">
    <property type="entry name" value="Acetylglutamate kinase-like"/>
    <property type="match status" value="1"/>
</dbReference>
<dbReference type="AlphaFoldDB" id="A0A556QQX5"/>
<dbReference type="CDD" id="cd04261">
    <property type="entry name" value="AAK_AKii-LysC-BS"/>
    <property type="match status" value="1"/>
</dbReference>
<dbReference type="UniPathway" id="UPA00050">
    <property type="reaction ID" value="UER00461"/>
</dbReference>
<comment type="pathway">
    <text evidence="2 15">Amino-acid biosynthesis; L-methionine biosynthesis via de novo pathway; L-homoserine from L-aspartate: step 1/3.</text>
</comment>
<dbReference type="InterPro" id="IPR001057">
    <property type="entry name" value="Glu/AcGlu_kinase"/>
</dbReference>
<dbReference type="PANTHER" id="PTHR21499:SF3">
    <property type="entry name" value="ASPARTOKINASE"/>
    <property type="match status" value="1"/>
</dbReference>
<evidence type="ECO:0000256" key="1">
    <source>
        <dbReference type="ARBA" id="ARBA00004766"/>
    </source>
</evidence>
<dbReference type="EMBL" id="VMBG01000001">
    <property type="protein sequence ID" value="TSJ79045.1"/>
    <property type="molecule type" value="Genomic_DNA"/>
</dbReference>
<dbReference type="Proteomes" id="UP000315648">
    <property type="component" value="Unassembled WGS sequence"/>
</dbReference>
<keyword evidence="9 14" id="KW-0418">Kinase</keyword>
<dbReference type="PRINTS" id="PR00474">
    <property type="entry name" value="GLU5KINASE"/>
</dbReference>
<reference evidence="17 18" key="1">
    <citation type="submission" date="2019-07" db="EMBL/GenBank/DDBJ databases">
        <title>Description of 53C-WASEF.</title>
        <authorList>
            <person name="Pitt A."/>
            <person name="Hahn M.W."/>
        </authorList>
    </citation>
    <scope>NUCLEOTIDE SEQUENCE [LARGE SCALE GENOMIC DNA]</scope>
    <source>
        <strain evidence="17 18">53C-WASEF</strain>
    </source>
</reference>
<dbReference type="InterPro" id="IPR045865">
    <property type="entry name" value="ACT-like_dom_sf"/>
</dbReference>
<evidence type="ECO:0000256" key="5">
    <source>
        <dbReference type="ARBA" id="ARBA00022605"/>
    </source>
</evidence>
<dbReference type="PROSITE" id="PS51671">
    <property type="entry name" value="ACT"/>
    <property type="match status" value="2"/>
</dbReference>
<dbReference type="PIRSF" id="PIRSF000726">
    <property type="entry name" value="Asp_kin"/>
    <property type="match status" value="1"/>
</dbReference>
<dbReference type="InterPro" id="IPR018042">
    <property type="entry name" value="Aspartate_kinase_CS"/>
</dbReference>
<dbReference type="FunFam" id="3.40.1160.10:FF:000002">
    <property type="entry name" value="Aspartokinase"/>
    <property type="match status" value="1"/>
</dbReference>
<dbReference type="SUPFAM" id="SSF53633">
    <property type="entry name" value="Carbamate kinase-like"/>
    <property type="match status" value="1"/>
</dbReference>
<dbReference type="NCBIfam" id="TIGR00657">
    <property type="entry name" value="asp_kinases"/>
    <property type="match status" value="1"/>
</dbReference>
<keyword evidence="11" id="KW-0457">Lysine biosynthesis</keyword>
<dbReference type="GO" id="GO:0004072">
    <property type="term" value="F:aspartate kinase activity"/>
    <property type="evidence" value="ECO:0007669"/>
    <property type="project" value="UniProtKB-EC"/>
</dbReference>
<dbReference type="EC" id="2.7.2.4" evidence="14"/>
<keyword evidence="5 15" id="KW-0028">Amino-acid biosynthesis</keyword>
<dbReference type="GO" id="GO:0009088">
    <property type="term" value="P:threonine biosynthetic process"/>
    <property type="evidence" value="ECO:0007669"/>
    <property type="project" value="UniProtKB-UniPathway"/>
</dbReference>
<feature type="binding site" evidence="13">
    <location>
        <position position="47"/>
    </location>
    <ligand>
        <name>substrate</name>
    </ligand>
</feature>
<protein>
    <recommendedName>
        <fullName evidence="14">Aspartokinase</fullName>
        <ecNumber evidence="14">2.7.2.4</ecNumber>
    </recommendedName>
</protein>